<protein>
    <submittedName>
        <fullName evidence="2">Uncharacterized protein</fullName>
    </submittedName>
</protein>
<feature type="region of interest" description="Disordered" evidence="1">
    <location>
        <begin position="1"/>
        <end position="38"/>
    </location>
</feature>
<sequence>MPSDVSSGSSPHNVDHDVSTPNVGADSDEQRERAGSKATKFKIAHPLLEAAIEAIKESVQCGICHELLWDPYTMYVDLVQPKGRG</sequence>
<name>A0ABR2Z8N5_9AGAR</name>
<dbReference type="EMBL" id="JBBXMP010000467">
    <property type="protein sequence ID" value="KAL0057658.1"/>
    <property type="molecule type" value="Genomic_DNA"/>
</dbReference>
<proteinExistence type="predicted"/>
<evidence type="ECO:0000313" key="2">
    <source>
        <dbReference type="EMBL" id="KAL0057658.1"/>
    </source>
</evidence>
<evidence type="ECO:0000256" key="1">
    <source>
        <dbReference type="SAM" id="MobiDB-lite"/>
    </source>
</evidence>
<gene>
    <name evidence="2" type="ORF">AAF712_015686</name>
</gene>
<dbReference type="Proteomes" id="UP001437256">
    <property type="component" value="Unassembled WGS sequence"/>
</dbReference>
<evidence type="ECO:0000313" key="3">
    <source>
        <dbReference type="Proteomes" id="UP001437256"/>
    </source>
</evidence>
<comment type="caution">
    <text evidence="2">The sequence shown here is derived from an EMBL/GenBank/DDBJ whole genome shotgun (WGS) entry which is preliminary data.</text>
</comment>
<reference evidence="2 3" key="1">
    <citation type="submission" date="2024-05" db="EMBL/GenBank/DDBJ databases">
        <title>A draft genome resource for the thread blight pathogen Marasmius tenuissimus strain MS-2.</title>
        <authorList>
            <person name="Yulfo-Soto G.E."/>
            <person name="Baruah I.K."/>
            <person name="Amoako-Attah I."/>
            <person name="Bukari Y."/>
            <person name="Meinhardt L.W."/>
            <person name="Bailey B.A."/>
            <person name="Cohen S.P."/>
        </authorList>
    </citation>
    <scope>NUCLEOTIDE SEQUENCE [LARGE SCALE GENOMIC DNA]</scope>
    <source>
        <strain evidence="2 3">MS-2</strain>
    </source>
</reference>
<accession>A0ABR2Z8N5</accession>
<organism evidence="2 3">
    <name type="scientific">Marasmius tenuissimus</name>
    <dbReference type="NCBI Taxonomy" id="585030"/>
    <lineage>
        <taxon>Eukaryota</taxon>
        <taxon>Fungi</taxon>
        <taxon>Dikarya</taxon>
        <taxon>Basidiomycota</taxon>
        <taxon>Agaricomycotina</taxon>
        <taxon>Agaricomycetes</taxon>
        <taxon>Agaricomycetidae</taxon>
        <taxon>Agaricales</taxon>
        <taxon>Marasmiineae</taxon>
        <taxon>Marasmiaceae</taxon>
        <taxon>Marasmius</taxon>
    </lineage>
</organism>
<feature type="compositionally biased region" description="Polar residues" evidence="1">
    <location>
        <begin position="1"/>
        <end position="12"/>
    </location>
</feature>
<keyword evidence="3" id="KW-1185">Reference proteome</keyword>